<dbReference type="InterPro" id="IPR004960">
    <property type="entry name" value="LipA_acyltrans"/>
</dbReference>
<evidence type="ECO:0000256" key="5">
    <source>
        <dbReference type="ARBA" id="ARBA00023136"/>
    </source>
</evidence>
<dbReference type="AlphaFoldDB" id="A0A7X9RVZ4"/>
<evidence type="ECO:0000313" key="8">
    <source>
        <dbReference type="EMBL" id="NME69709.1"/>
    </source>
</evidence>
<evidence type="ECO:0000313" key="9">
    <source>
        <dbReference type="Proteomes" id="UP000576082"/>
    </source>
</evidence>
<keyword evidence="5 7" id="KW-0472">Membrane</keyword>
<dbReference type="Proteomes" id="UP000576082">
    <property type="component" value="Unassembled WGS sequence"/>
</dbReference>
<dbReference type="Pfam" id="PF03279">
    <property type="entry name" value="Lip_A_acyltrans"/>
    <property type="match status" value="1"/>
</dbReference>
<dbReference type="GO" id="GO:0016746">
    <property type="term" value="F:acyltransferase activity"/>
    <property type="evidence" value="ECO:0007669"/>
    <property type="project" value="UniProtKB-KW"/>
</dbReference>
<evidence type="ECO:0000256" key="3">
    <source>
        <dbReference type="ARBA" id="ARBA00022519"/>
    </source>
</evidence>
<keyword evidence="9" id="KW-1185">Reference proteome</keyword>
<organism evidence="8 9">
    <name type="scientific">Flammeovirga aprica JL-4</name>
    <dbReference type="NCBI Taxonomy" id="694437"/>
    <lineage>
        <taxon>Bacteria</taxon>
        <taxon>Pseudomonadati</taxon>
        <taxon>Bacteroidota</taxon>
        <taxon>Cytophagia</taxon>
        <taxon>Cytophagales</taxon>
        <taxon>Flammeovirgaceae</taxon>
        <taxon>Flammeovirga</taxon>
    </lineage>
</organism>
<keyword evidence="4 8" id="KW-0808">Transferase</keyword>
<evidence type="ECO:0000256" key="1">
    <source>
        <dbReference type="ARBA" id="ARBA00004533"/>
    </source>
</evidence>
<dbReference type="CDD" id="cd07984">
    <property type="entry name" value="LPLAT_LABLAT-like"/>
    <property type="match status" value="1"/>
</dbReference>
<comment type="caution">
    <text evidence="8">The sequence shown here is derived from an EMBL/GenBank/DDBJ whole genome shotgun (WGS) entry which is preliminary data.</text>
</comment>
<dbReference type="PANTHER" id="PTHR30606:SF10">
    <property type="entry name" value="PHOSPHATIDYLINOSITOL MANNOSIDE ACYLTRANSFERASE"/>
    <property type="match status" value="1"/>
</dbReference>
<gene>
    <name evidence="8" type="ORF">HHU12_17165</name>
</gene>
<reference evidence="8 9" key="1">
    <citation type="submission" date="2020-04" db="EMBL/GenBank/DDBJ databases">
        <title>Flammeovirga sp. SR4, a novel species isolated from seawater.</title>
        <authorList>
            <person name="Wang X."/>
        </authorList>
    </citation>
    <scope>NUCLEOTIDE SEQUENCE [LARGE SCALE GENOMIC DNA]</scope>
    <source>
        <strain evidence="8 9">ATCC 23126</strain>
    </source>
</reference>
<dbReference type="PANTHER" id="PTHR30606">
    <property type="entry name" value="LIPID A BIOSYNTHESIS LAUROYL ACYLTRANSFERASE"/>
    <property type="match status" value="1"/>
</dbReference>
<evidence type="ECO:0000256" key="6">
    <source>
        <dbReference type="ARBA" id="ARBA00023315"/>
    </source>
</evidence>
<feature type="transmembrane region" description="Helical" evidence="7">
    <location>
        <begin position="7"/>
        <end position="31"/>
    </location>
</feature>
<keyword evidence="2" id="KW-1003">Cell membrane</keyword>
<keyword evidence="7" id="KW-1133">Transmembrane helix</keyword>
<evidence type="ECO:0000256" key="7">
    <source>
        <dbReference type="SAM" id="Phobius"/>
    </source>
</evidence>
<keyword evidence="7" id="KW-0812">Transmembrane</keyword>
<evidence type="ECO:0000256" key="2">
    <source>
        <dbReference type="ARBA" id="ARBA00022475"/>
    </source>
</evidence>
<evidence type="ECO:0000256" key="4">
    <source>
        <dbReference type="ARBA" id="ARBA00022679"/>
    </source>
</evidence>
<dbReference type="GO" id="GO:0009247">
    <property type="term" value="P:glycolipid biosynthetic process"/>
    <property type="evidence" value="ECO:0007669"/>
    <property type="project" value="UniProtKB-ARBA"/>
</dbReference>
<dbReference type="RefSeq" id="WP_169657975.1">
    <property type="nucleotide sequence ID" value="NZ_JABANE010000047.1"/>
</dbReference>
<dbReference type="EMBL" id="JABANE010000047">
    <property type="protein sequence ID" value="NME69709.1"/>
    <property type="molecule type" value="Genomic_DNA"/>
</dbReference>
<name>A0A7X9RVZ4_9BACT</name>
<keyword evidence="3" id="KW-0997">Cell inner membrane</keyword>
<comment type="subcellular location">
    <subcellularLocation>
        <location evidence="1">Cell inner membrane</location>
    </subcellularLocation>
</comment>
<sequence>MKKIKFFPFYLLSILPIQLLFILSDITYIVIYKCIKYRKDVVSENLKKAFPEKSKQELLNIEKKFYKHFCDLMFESIKTLTINEKSIQKRFQLQNTELIDDLYAQNKSVLLYAAHLGNWEWQAFFPKYLSGHQVTAFYQPLSNKYFDELMQIIRGRMGVLCIPSQKGYKTMMKMKADKKLTFNLMIGDQCPAWNSAKYWTEFLHQKTAFLLGADAISKKSDCAVVYPKCTKIKRGVYKTEFILLDSSPKNAKTFSIVEKYSKVLEQNIKLQPDLWLWSHKRWKLTA</sequence>
<proteinExistence type="predicted"/>
<keyword evidence="6 8" id="KW-0012">Acyltransferase</keyword>
<dbReference type="GO" id="GO:0005886">
    <property type="term" value="C:plasma membrane"/>
    <property type="evidence" value="ECO:0007669"/>
    <property type="project" value="UniProtKB-SubCell"/>
</dbReference>
<accession>A0A7X9RVZ4</accession>
<protein>
    <submittedName>
        <fullName evidence="8">Lipid A biosynthesis acyltransferase</fullName>
    </submittedName>
</protein>